<protein>
    <submittedName>
        <fullName evidence="3">Glycosyltransferase</fullName>
    </submittedName>
</protein>
<dbReference type="AlphaFoldDB" id="M1VRD2"/>
<dbReference type="Gene3D" id="3.40.50.2000">
    <property type="entry name" value="Glycogen Phosphorylase B"/>
    <property type="match status" value="2"/>
</dbReference>
<dbReference type="Pfam" id="PF00534">
    <property type="entry name" value="Glycos_transf_1"/>
    <property type="match status" value="1"/>
</dbReference>
<reference evidence="3" key="1">
    <citation type="journal article" date="2013" name="Appl. Environ. Microbiol.">
        <title>Genetic analysis of capsular polysaccharide synthesis gene clusters from all serotypes of Streptococcus suis: potential mechanisms for generation of capsular variation.</title>
        <authorList>
            <person name="Okura M."/>
            <person name="Takamatsu D."/>
            <person name="Maruyama F."/>
            <person name="Nozawa T."/>
            <person name="Nakagawa I."/>
            <person name="Osaki M."/>
            <person name="Sekizaki T."/>
            <person name="Gottschalk M."/>
            <person name="Kumagai Y."/>
            <person name="Hamada S."/>
        </authorList>
    </citation>
    <scope>NUCLEOTIDE SEQUENCE</scope>
    <source>
        <strain evidence="3">93A</strain>
    </source>
</reference>
<gene>
    <name evidence="3" type="primary">cps17J</name>
</gene>
<dbReference type="CDD" id="cd03808">
    <property type="entry name" value="GT4_CapM-like"/>
    <property type="match status" value="1"/>
</dbReference>
<dbReference type="InterPro" id="IPR001296">
    <property type="entry name" value="Glyco_trans_1"/>
</dbReference>
<evidence type="ECO:0000259" key="1">
    <source>
        <dbReference type="Pfam" id="PF00534"/>
    </source>
</evidence>
<sequence>MKKALIISTVSRQFYLFEQVNIKVLRELGYEIHGAANFSDRNERLKEVNIIEHNVNFSRNPLSIRNFFAFKKLFLILRENNFDLIHAHSPVGGVYGRLAAKLCNVPQIIYTAHGFHFFKGAPKRNWLLYYPIEKILSYLTDKVIVINEEDYKLAKSKFRSNKINFVSGVGVDYSKFRPISIEKKVEKRRQLGFTKNDCILIYVGELSQRKNQSVLIDAMADIVKKNPKVTLLLVGQGKLFSKYQERINSLNLQKNVHLLGYRNDIVDLMQIADIAISSSLQEGLPVNLMEAMGVALPLIVSNCRGNRDLVNDNGIIIYRNTVKEWEKSIISLLNSPSKMKEFGLNSLNQATNFSEEQIRKKMKEIYNDYPWC</sequence>
<evidence type="ECO:0000313" key="3">
    <source>
        <dbReference type="EMBL" id="BAM94713.1"/>
    </source>
</evidence>
<evidence type="ECO:0000259" key="2">
    <source>
        <dbReference type="Pfam" id="PF13477"/>
    </source>
</evidence>
<dbReference type="InterPro" id="IPR028098">
    <property type="entry name" value="Glyco_trans_4-like_N"/>
</dbReference>
<dbReference type="SUPFAM" id="SSF53756">
    <property type="entry name" value="UDP-Glycosyltransferase/glycogen phosphorylase"/>
    <property type="match status" value="1"/>
</dbReference>
<feature type="domain" description="Glycosyl transferase family 1" evidence="1">
    <location>
        <begin position="186"/>
        <end position="345"/>
    </location>
</feature>
<dbReference type="RefSeq" id="WP_029178578.1">
    <property type="nucleotide sequence ID" value="NZ_CZGT01000055.1"/>
</dbReference>
<dbReference type="EMBL" id="AB737824">
    <property type="protein sequence ID" value="BAM94713.1"/>
    <property type="molecule type" value="Genomic_DNA"/>
</dbReference>
<dbReference type="PANTHER" id="PTHR12526:SF630">
    <property type="entry name" value="GLYCOSYLTRANSFERASE"/>
    <property type="match status" value="1"/>
</dbReference>
<proteinExistence type="predicted"/>
<keyword evidence="3" id="KW-0808">Transferase</keyword>
<name>M1VRD2_STRSU</name>
<dbReference type="GO" id="GO:0016757">
    <property type="term" value="F:glycosyltransferase activity"/>
    <property type="evidence" value="ECO:0007669"/>
    <property type="project" value="InterPro"/>
</dbReference>
<accession>M1VRD2</accession>
<dbReference type="PANTHER" id="PTHR12526">
    <property type="entry name" value="GLYCOSYLTRANSFERASE"/>
    <property type="match status" value="1"/>
</dbReference>
<organism evidence="3">
    <name type="scientific">Streptococcus suis</name>
    <dbReference type="NCBI Taxonomy" id="1307"/>
    <lineage>
        <taxon>Bacteria</taxon>
        <taxon>Bacillati</taxon>
        <taxon>Bacillota</taxon>
        <taxon>Bacilli</taxon>
        <taxon>Lactobacillales</taxon>
        <taxon>Streptococcaceae</taxon>
        <taxon>Streptococcus</taxon>
    </lineage>
</organism>
<dbReference type="Pfam" id="PF13477">
    <property type="entry name" value="Glyco_trans_4_2"/>
    <property type="match status" value="1"/>
</dbReference>
<feature type="domain" description="Glycosyltransferase subfamily 4-like N-terminal" evidence="2">
    <location>
        <begin position="13"/>
        <end position="147"/>
    </location>
</feature>